<accession>A0A1G1XSG3</accession>
<dbReference type="InterPro" id="IPR005813">
    <property type="entry name" value="Ribosomal_bL20"/>
</dbReference>
<dbReference type="Gene3D" id="6.10.160.10">
    <property type="match status" value="1"/>
</dbReference>
<evidence type="ECO:0000256" key="2">
    <source>
        <dbReference type="ARBA" id="ARBA00022730"/>
    </source>
</evidence>
<dbReference type="FunFam" id="1.10.1900.20:FF:000001">
    <property type="entry name" value="50S ribosomal protein L20"/>
    <property type="match status" value="1"/>
</dbReference>
<proteinExistence type="inferred from homology"/>
<dbReference type="Pfam" id="PF00453">
    <property type="entry name" value="Ribosomal_L20"/>
    <property type="match status" value="1"/>
</dbReference>
<comment type="caution">
    <text evidence="9">The sequence shown here is derived from an EMBL/GenBank/DDBJ whole genome shotgun (WGS) entry which is preliminary data.</text>
</comment>
<dbReference type="InterPro" id="IPR035566">
    <property type="entry name" value="Ribosomal_protein_bL20_C"/>
</dbReference>
<dbReference type="GO" id="GO:0019843">
    <property type="term" value="F:rRNA binding"/>
    <property type="evidence" value="ECO:0007669"/>
    <property type="project" value="UniProtKB-UniRule"/>
</dbReference>
<comment type="similarity">
    <text evidence="1 7 8">Belongs to the bacterial ribosomal protein bL20 family.</text>
</comment>
<dbReference type="HAMAP" id="MF_00382">
    <property type="entry name" value="Ribosomal_bL20"/>
    <property type="match status" value="1"/>
</dbReference>
<dbReference type="EMBL" id="MHHZ01000006">
    <property type="protein sequence ID" value="OGY42257.1"/>
    <property type="molecule type" value="Genomic_DNA"/>
</dbReference>
<protein>
    <recommendedName>
        <fullName evidence="6 7">Large ribosomal subunit protein bL20</fullName>
    </recommendedName>
</protein>
<dbReference type="GO" id="GO:0000027">
    <property type="term" value="P:ribosomal large subunit assembly"/>
    <property type="evidence" value="ECO:0007669"/>
    <property type="project" value="UniProtKB-UniRule"/>
</dbReference>
<dbReference type="PANTHER" id="PTHR10986">
    <property type="entry name" value="39S RIBOSOMAL PROTEIN L20"/>
    <property type="match status" value="1"/>
</dbReference>
<organism evidence="9 10">
    <name type="scientific">Candidatus Buchananbacteria bacterium RBG_13_36_9</name>
    <dbReference type="NCBI Taxonomy" id="1797530"/>
    <lineage>
        <taxon>Bacteria</taxon>
        <taxon>Candidatus Buchananiibacteriota</taxon>
    </lineage>
</organism>
<evidence type="ECO:0000256" key="8">
    <source>
        <dbReference type="RuleBase" id="RU000560"/>
    </source>
</evidence>
<keyword evidence="4 7" id="KW-0689">Ribosomal protein</keyword>
<dbReference type="GO" id="GO:1990904">
    <property type="term" value="C:ribonucleoprotein complex"/>
    <property type="evidence" value="ECO:0007669"/>
    <property type="project" value="UniProtKB-KW"/>
</dbReference>
<gene>
    <name evidence="7" type="primary">rplT</name>
    <name evidence="9" type="ORF">A2Y82_00560</name>
</gene>
<reference evidence="9 10" key="1">
    <citation type="journal article" date="2016" name="Nat. Commun.">
        <title>Thousands of microbial genomes shed light on interconnected biogeochemical processes in an aquifer system.</title>
        <authorList>
            <person name="Anantharaman K."/>
            <person name="Brown C.T."/>
            <person name="Hug L.A."/>
            <person name="Sharon I."/>
            <person name="Castelle C.J."/>
            <person name="Probst A.J."/>
            <person name="Thomas B.C."/>
            <person name="Singh A."/>
            <person name="Wilkins M.J."/>
            <person name="Karaoz U."/>
            <person name="Brodie E.L."/>
            <person name="Williams K.H."/>
            <person name="Hubbard S.S."/>
            <person name="Banfield J.F."/>
        </authorList>
    </citation>
    <scope>NUCLEOTIDE SEQUENCE [LARGE SCALE GENOMIC DNA]</scope>
</reference>
<evidence type="ECO:0000256" key="1">
    <source>
        <dbReference type="ARBA" id="ARBA00007698"/>
    </source>
</evidence>
<dbReference type="PROSITE" id="PS00937">
    <property type="entry name" value="RIBOSOMAL_L20"/>
    <property type="match status" value="1"/>
</dbReference>
<evidence type="ECO:0000313" key="10">
    <source>
        <dbReference type="Proteomes" id="UP000176498"/>
    </source>
</evidence>
<evidence type="ECO:0000256" key="6">
    <source>
        <dbReference type="ARBA" id="ARBA00035172"/>
    </source>
</evidence>
<dbReference type="AlphaFoldDB" id="A0A1G1XSG3"/>
<evidence type="ECO:0000256" key="4">
    <source>
        <dbReference type="ARBA" id="ARBA00022980"/>
    </source>
</evidence>
<dbReference type="GO" id="GO:0003735">
    <property type="term" value="F:structural constituent of ribosome"/>
    <property type="evidence" value="ECO:0007669"/>
    <property type="project" value="InterPro"/>
</dbReference>
<sequence>MPRVKRAVVHLKKRRTIRKATKGYMWGRKKTIRLGRTAMLKAGVYAFRDRRKKKSEMRKLWNIRINAACREQGLSYSKFINLLAKKKIGLDRKVLSDIAMNYPKVFEKIIQTVK</sequence>
<dbReference type="PRINTS" id="PR00062">
    <property type="entry name" value="RIBOSOMALL20"/>
</dbReference>
<name>A0A1G1XSG3_9BACT</name>
<keyword evidence="2 7" id="KW-0699">rRNA-binding</keyword>
<evidence type="ECO:0000313" key="9">
    <source>
        <dbReference type="EMBL" id="OGY42257.1"/>
    </source>
</evidence>
<dbReference type="GO" id="GO:0005840">
    <property type="term" value="C:ribosome"/>
    <property type="evidence" value="ECO:0007669"/>
    <property type="project" value="UniProtKB-KW"/>
</dbReference>
<evidence type="ECO:0000256" key="7">
    <source>
        <dbReference type="HAMAP-Rule" id="MF_00382"/>
    </source>
</evidence>
<dbReference type="GO" id="GO:0006412">
    <property type="term" value="P:translation"/>
    <property type="evidence" value="ECO:0007669"/>
    <property type="project" value="InterPro"/>
</dbReference>
<keyword evidence="3 7" id="KW-0694">RNA-binding</keyword>
<dbReference type="SUPFAM" id="SSF74731">
    <property type="entry name" value="Ribosomal protein L20"/>
    <property type="match status" value="1"/>
</dbReference>
<dbReference type="Gene3D" id="1.10.1900.20">
    <property type="entry name" value="Ribosomal protein L20"/>
    <property type="match status" value="1"/>
</dbReference>
<keyword evidence="5 7" id="KW-0687">Ribonucleoprotein</keyword>
<dbReference type="Proteomes" id="UP000176498">
    <property type="component" value="Unassembled WGS sequence"/>
</dbReference>
<dbReference type="CDD" id="cd07026">
    <property type="entry name" value="Ribosomal_L20"/>
    <property type="match status" value="1"/>
</dbReference>
<evidence type="ECO:0000256" key="3">
    <source>
        <dbReference type="ARBA" id="ARBA00022884"/>
    </source>
</evidence>
<evidence type="ECO:0000256" key="5">
    <source>
        <dbReference type="ARBA" id="ARBA00023274"/>
    </source>
</evidence>
<dbReference type="NCBIfam" id="TIGR01032">
    <property type="entry name" value="rplT_bact"/>
    <property type="match status" value="1"/>
</dbReference>
<dbReference type="InterPro" id="IPR049946">
    <property type="entry name" value="RIBOSOMAL_L20_CS"/>
</dbReference>
<comment type="function">
    <text evidence="7 8">Binds directly to 23S ribosomal RNA and is necessary for the in vitro assembly process of the 50S ribosomal subunit. It is not involved in the protein synthesizing functions of that subunit.</text>
</comment>